<dbReference type="InterPro" id="IPR011050">
    <property type="entry name" value="Pectin_lyase_fold/virulence"/>
</dbReference>
<dbReference type="Gene3D" id="2.60.120.260">
    <property type="entry name" value="Galactose-binding domain-like"/>
    <property type="match status" value="2"/>
</dbReference>
<dbReference type="RefSeq" id="WP_077025717.1">
    <property type="nucleotide sequence ID" value="NZ_CP017641.1"/>
</dbReference>
<sequence>MLISTWLQSFRSRLQSSPRRPNRRTPEQAATSLEHLESRHLLAAPQLIDVQDEANRVIAEDSEINYSPSAFTLDFSTAPDLDPGTIGTSFTLERAGQDGAFDGNDVIIPLTFVGVGSDVNEVLLQLSQPLPSDLYRINISGALANSGGEAFNGGVGDTFDFSIQLPPPSVVAVRPNVGEFLQPGETRHIAPNELTLQFNPGQVIDPLTINTGTVRVERAGHDGSFGDGNEEFVDIGFVGIGDVPEEVVVRFAENLPDDDYRILLDGSSATPIRSIVGETLNNGADTTFEFSLDLGARIIAVDPQPVTRDGSGVISQARDQIVLYFNDDDMPAAVAQDVQFYQLIFTNDTISNLDDNDLDNNPATGPQIINPQSVVYDAATDTATLLFSQDIHLLAGAGTYRLRVGTNEAIPLTPVQNTFNAIQDPGDSFDSSSLVSLGDLANSANKSHVISSAIEAQPYPFDYPGGIDEPGHRDIEIETHLNGGPDSQAGTSQINYNFQDVYGFDPAGQILLNTITEAQKQRAREVFEYYSTVTGIDVQETLNSGLTIATGDLRALDPLVPTGPGGVTGIAGGGVAIMDQAEVWDDSPGASWFQTAMHEIGHLLSIGHASDLSPVTVNAGDGFGNTNPGAFNGFAEPVFPGDNDLVHLQYLHRPDSIDIDLYEFEVTEPGQFTAEVMAERLADASQLDSHIRLFRENADGSREAIAQNDDYFSEDSYLELNLDVGKYFIGVSSTGNDSYDPAVPGTGAEGTSQGKYDLRLNFRPSITGTGNILQDTDGTAFDGDSDGVAGGVYNFWFRATAPGDTLLVDKEAADKDVAGRANNGSEASPFLEIDQALAAATPGQIVRIVGNGGADNDITTIEDNTPYQIGTNTSNQPLIDGSTLSVPQGVTVMIDAGAMLKLRASRIGVGSSTAGSDRSAGALQILGTPGNDVVFTSWLDETVGTDTTPIPTSAIPGNWGGIVFRNDVDRAEGRFNYQDEGIFLNYIGHADVRYGGGNVIVDSVLQPISPINITEAQPTIVHNTITRSLDSGISADPDSFEENTFHAPKFQEGTQAFTSDYQRVGPDIYWNTLIDNSTNGIFIRAQTTAGAPTKKLTVSGRFDDTDIVHVVAQNLEIQGTPGGPILVENGPDSALMIVSPRSVAGGSLTAGSYTYRLTFVGEEGFESPASAVTPPAIVTGGTSNSVVISGMPSAPPEYAGRRLYRSDPSGSGTFTLVAELGRSESNYLDDGTTLQRVLDTTVTSRSRGRFDARLAIDPGLVVKLQGARIESEIGAQFIAEAQPGREIIFTSRLDDRYGAGGTFDTNDDGDLVSALTVFFADNFEGGQFDAADWSASTTATIDDQGLGETSGSLSAHLVAGTEIQTTSVNLVGQAALELQFSYQRTGGGSTPDADLFVQYRNSIGNWVTLQSLPAAGTDMTQYLASTVSLPAAAIHVNSAVRFGFGNPNTSNARGTVGDWFVDDVRIVESRTNSLPGAGDWGGIYVGHLGSASIDQSLITFGGGVIPVENDFAGFNAIEIHQADARITNSVLEENATGRGGSAPGSRYGLFSNSSGTIFVRGAQPVIVGNDFRSNLGPVISINANALNSNIVADRGRSTGFANAFASLVGNQGPLIDDNRLGNNSINGMLVRPATLTTQSVWDDTDIVHVLTEEILVPDHHTFGGLRLESSSAASLVVKLLGANAGFTANGYPIDIDDRIGGSLQIIGQPGQPVVLTSLNDDGVGAGFDLRGFPLRDTNNDGPSVGSPNDWRSVRIDQYAHDRNVRVVVESEVADRDSADVNNTVGTSEVLGLLAPDVKSGDENLRLGFQIHGAIDSIGDQDMYSFEGEAGTHVWLDIDRTSVGLDSVVELLDSNGNILAQSDNTLDEENGVYPVFTDGSTQAFTLEYSRYFTRDLYTTNAADAGMRVTLPGAVGVRQSYFIRVRSSNLNASFAPTVVFSDDFETGSFRPTHWATVVSAEVDGTALSEPSGVVAARLNTNPAGADRIESVDIDLAAAAGASVVYSYQRTGGGDSPEPGEDLVLSYRNAAGVWIELERQLGAGADMNQFQKSIVNLPAAALHATFALRFSTSSVGGGTTDDWFVDDVRVETLPDINDRTSLQSNSSIGDGLTAGTYQLQVRLQDVDEFPGSQVTNADVRYASTGIEVIGQPIHGLITGEAEETGGVTVLPNVLNTDRAAISISGSLDISNADIDFYQFEVAYDVTQTIAGDGDDAAHVPVTFDLDYADGFSSANTTIAVFNSANELILIGRDSNIGDDKGKLVNRQNTSAADIDDITRGSNGSADGFIGPVELISGTYTLAVFNNDRLPSVLNQFYVDNPTEPLIRLEPLNSTRRIAEERFYPSTFVFNPVTGQIETGDFPITSASPPVTDLFEVNFGGDIDPQHVVPFHLGDVTLFVSQNGSTKPNDQTAVRSVDPFTGAVETVLGGFNIGIGDIAMRADGQLHALSTTPPTGTNIPTDGLIGNYLQIDTGNGSIANRGDDGITTQLLNPQGNGVAAHDVGIQFNAMTYSGSSNGNDTADLWVIGDRTTLGLKNGQNGSVAAAYTSNILYNLNLANSSVDGNGNVPRTGNGGFSARDGAGTPEREWGFVDTTFNNGGLQGQVTGMVTLDGGSSFYVVDDAGGLYRVERSASGGQTVDPKSASRRTFFNRIRTTFIRNIGADLAGIGGLNLNFQGLTLGPENVEGGLFAQTLFGITQNGDMYAFDTTGELQPVFVDGQTSISTGLNGANGLAFSTLDYNLWHVTSRRGSLDAADDGHGVDVNTFDDSVFLPEPGGNSLYFGFEGGGNTPDPSFGGNRESGNKNTAGDNSILNSVNNNLDFPGGAYGSVVSNEFSLEGYSAEDKPSLYFSYWLQTETPEPEFDHGPNPDTLMHDSFRVFVQDEGGQWRLLSTNNSYEESDRPDEFDIGADEVLADGLSNNPSRQNFPDVVETFDTADWRQAKVDLSNYAGQSSLKLRFDFSTAGSMDVGNLGTTGIELYAVSGAELVDGDTFTLSTVDQFGNNTGFQTFEFDLGAQLTVPTGNAAIGQTFTVTGLGFSDTFTFSANPTTGTDILTLPSDSAATLAERANAFLNAYYGGNSLQMADGGSIQNESFRYFGTNFTFTANPLLPSDILAEVGDTAATIAARTAQTVNTVLGAGSAFPNGDIVDLFIVGGGGVEFGGALDVPTPFGLEGESFTVLGQTFTFTANPKLGSDIDIAVNTTSADIAQQAATVINTVLGAGTALYDAGAPTRISVPNLPTVADAFFTGGTMYLSDVATPSDHQLENFTIGGVTFTFTDNPTRPNDILAAAGETAATIAARVRTAIDGALGVGTVLPVAAAAPERVSVPSIPFTANSFQRGGTIVIQSVNQLEGYQFELNGVAFRFTDNPTRAADILTRQGDDPLAVAAEATRIINNNFGAGTAIQDLVRVTIPNLSSPLNGIYEGARLNFSNATPQNVEGDSFTLFGTTFTFTTSPTFGSANAVDIVYNSTTTADDFATLAATAINNALAADGLIPRATAFSSTADELIGIDFGPAGDLTPTNWNASGANAGTPFSLTNLQDELGNATKVDLDVAFFPGTTGGTVSSTPDNGNLPTHTSPLDNIDGALSDEAGLAFSFTDLEPNATYEIYVFAGDTNSTSSQNVSIFDANGFSGFTQAWTNNQLVNGQASSNANLNTFAVTAVADSSGAFAIQVTETAAADDVIVPAVAIKKIANPPYVEIAGGAGGLLGTSFVINGPDAAAVNGDTIDVDFFPFTYVGGAPGNSQEIQTDVNEIVVANNTVTQLNAFFQNFGFTNWTDAFRTGTRVNIPSEAEINYTTSGPNNSLRVSDYARLRISPADAVAGDVLTYRNVSFTFTDTTTPTAFQIGSDGAGNWDGDDIVAAIDGFFGADESFNVAGEVYFLQDPGFSGALLTYNDPGSDGLTILDDGSGGNPFFFTEISRPAGALLLIDEIGSPLVVDAIGTSLFHDQPDTAIGTVGGGPSVVNDNRVTIRSATSLTTPGTTLLVSGRAGSNTGGNPTILIDPTMSESEVALAIRQGMADIYAASDINNIKGHENLVRLIRHDIVDPGPLQFVQILPGDEFGAFSGPDAGYVNSQAAQRPGSVRGMANDVEGLYLDDIIIGFAERGEMVTNAPAGNGFMQNPDVDDSGAENKAEFNEFGEFNVNLDILNGVYDVEIRTSTNYGLSQLAQPTNVLYRTLDTNDREVQGIAVTLPNATLIPDRSTFSVSNGINTVNYQFIDTRGSNTAPDPGHIAVPFEPIFGTAGTAQDNQEEIARRVATAINSQASQDALTPAHLTDQFGVQAIFSDTDDAVVTTGNSRTLHLTGNASIQADPALSQLLQITVFNATGDSNRLREQGQIIIQSSFVRDSGSYGILVDNGNRADGLAHPGSVRTTQEVNTQRLVPGVVVSNNVIANNGTGGIFYSGDAGTSPNGVASVGRIVNNTVVGSGGGTGITVNQGASPTLLNNIVANFNLGIDVNAASAVIGSTLFQNNNTNSNAGLGTFSLVLAPNEPLFVDAASGNYYPAPGSKAIDSSLESLGDNPEIVRVKTPLGGGLSPLLAPQQDVYGQVRGDGQGPLSGQGGFVFIDRGAIDRVDVFPPIAVLTNPEDNALSDIDPDIAEVWVNLPSDLREFRVRLEDQGIGIDDSKVNTDQFTLSQDGVPLIEGVHYVWAYNSVNNDVIFTAVTSFEFERRYTIEIANQPIDPLNPNSIGGVQDLAGEYLAANQLDGTTVFQILVTDGVNDPPINHVPPNQTMNEGSTLVFSEANGTAITVSDADVHLADDPRLNVVLSTSTGLLTLGSTTGLTFPTGNTGTSEASITFFGSITDINNALDGLSFVPPDEYFNLLPLQDPASRTIPPATITIATDDTGANGRGQFTGPPNDAPEFDTDVIEIDVISVNDPPTFDPPSNLSAIDEDTVGVQTVANYVTGITPGPPSESAQTTSFVMEQPVILEGNLVFLQAPTLTVDASLTTATLTYEVAPNTNGRAQFTFTLVDADASDPNHVPASSAPFTAELVVNPVNDAPFFTLNSTTETSNEDDGVVGPIDLIASVAVGPVDATDETTLPATIQTPTFQTTSPVVTNGNLVFTQFAVSADGKLTYEAAANTAGTATFDIWLVDDGPTTHPLDDNQADALTITVTVNAQPDPPVPSTPNYVIDLGDALNLDASATTDPDLEFPGPPTEELLYSWDLNGDSVFDLVDLTTSQTTVSAVDLANLNLTVPGVNNITLQVTDTYAGTSVTTTATLTIHTVDYGDAPDANYGTLKPNGAAHTFVDGFHLGATIDTELDGQADDGADEDGIVFDPGMQADGSFALESFFTANASAAGKLDIWIDFNNDGDFDPAEHLNGGTSYDLVAGDNTFNFTIAAGSAVTGVDTYARARFSSAGSLAPTGRADDGEVEDYQFQISPLLDATEVTHVLPMWSQTSDLTPLLQWQDSAGTPAGANVTYNIELRNASDQVVGFEEGHTSQSISLSDPLPPGVYTAYVTAFNRAGEAGPISQLDTFEVVAIAVTSPTGNQTNGLPPITFTPIDKTDHYELQIQSALTGATVFEDLNVPGTASSYTLASELPIGEYRSRVRAIEDTTGQVGDWSAFSQFAVRTAPVITAPIGTIADATPTVTWNSVPGAATYDVRITNITDATSPQIIAGVAGLTVDVTQVLPLGEYTVEVRGVTGEGYQAAWTTAETFVVAIPPVISQPGGRLPDSTPTIAWSAVNGADHYDIEIVNTVTSQVAYELLAVTGTQHTVPAASSLPLGNYEVRVKASNVPAAASTGSTVSVLSLPATFTVSTPPEILTPAVGIYDSTPEFTWTEATGAVSTEIEIRDFVNNNVVFTQAGITGTSFTIPAGSALPPGGYEARIRSYGDAAGTVLSDWSTLHVFQIGAAPVAHGPTEGIGQPDFRKTNSPRPTLTAQQSLAGVTFEFWLTDVMAGKTVTVARNLTSSSWTVPTDLPVGRYRYWVRATTDLGEQSPWSDPFDFEVTTPPVMNPIGPTFNPRPTFSWNSQPEIDTYQVWINKVDVVPAQIIRIEDGVVGTSYQLPEDLPNGRYKVWTRGSVTGENAAGGTTVTTWSNGETFEVGGRPQVVPIGNTSDNTPLISWSEVAGRSTFELYLAEQGSEGTPVIRVNDLTTTSYQVTGALNSGEWIVWVRAKSADGRVSPWSTTAQGRFSVNAATTPVVDAIPTSNDRTPTFNWTSATGAARYEIYVSPKGDTQNPVIRVDTITATTYTPTTPLAPGTYRVWVRAINAANATGNWSTVVEFTITANVNQRVAGDQPDVMLTSVDPTVNEFQQEDVTISLIPARVVEDSGRSVHPAQANVSNDSAEVSIEVPATEPSLVAETDEAAIANSDSVMSNWDDAIWAEESAAPTVGSPQVAEVTTETPSEGAKGWMAGLALLTPSLRRRRRQKKD</sequence>
<accession>A0A1P8WK44</accession>
<dbReference type="EMBL" id="CP017641">
    <property type="protein sequence ID" value="APZ94408.1"/>
    <property type="molecule type" value="Genomic_DNA"/>
</dbReference>
<feature type="domain" description="Fibronectin type-III" evidence="2">
    <location>
        <begin position="6150"/>
        <end position="6243"/>
    </location>
</feature>
<dbReference type="PROSITE" id="PS50853">
    <property type="entry name" value="FN3"/>
    <property type="match status" value="4"/>
</dbReference>
<dbReference type="SMART" id="SM00710">
    <property type="entry name" value="PbH1"/>
    <property type="match status" value="12"/>
</dbReference>
<dbReference type="InterPro" id="IPR013783">
    <property type="entry name" value="Ig-like_fold"/>
</dbReference>
<gene>
    <name evidence="3" type="ORF">Fuma_04040</name>
</gene>
<dbReference type="SMART" id="SM00060">
    <property type="entry name" value="FN3"/>
    <property type="match status" value="5"/>
</dbReference>
<dbReference type="InterPro" id="IPR036116">
    <property type="entry name" value="FN3_sf"/>
</dbReference>
<dbReference type="Gene3D" id="2.60.40.10">
    <property type="entry name" value="Immunoglobulins"/>
    <property type="match status" value="9"/>
</dbReference>
<dbReference type="SUPFAM" id="SSF51126">
    <property type="entry name" value="Pectin lyase-like"/>
    <property type="match status" value="2"/>
</dbReference>
<dbReference type="STRING" id="1891926.Fuma_04040"/>
<feature type="region of interest" description="Disordered" evidence="1">
    <location>
        <begin position="6343"/>
        <end position="6368"/>
    </location>
</feature>
<dbReference type="SUPFAM" id="SSF49265">
    <property type="entry name" value="Fibronectin type III"/>
    <property type="match status" value="3"/>
</dbReference>
<evidence type="ECO:0000313" key="3">
    <source>
        <dbReference type="EMBL" id="APZ94408.1"/>
    </source>
</evidence>
<dbReference type="GO" id="GO:0008237">
    <property type="term" value="F:metallopeptidase activity"/>
    <property type="evidence" value="ECO:0007669"/>
    <property type="project" value="InterPro"/>
</dbReference>
<feature type="domain" description="Fibronectin type-III" evidence="2">
    <location>
        <begin position="5394"/>
        <end position="5489"/>
    </location>
</feature>
<dbReference type="Gene3D" id="3.40.390.10">
    <property type="entry name" value="Collagenase (Catalytic Domain)"/>
    <property type="match status" value="1"/>
</dbReference>
<dbReference type="Pfam" id="PF20009">
    <property type="entry name" value="GEVED"/>
    <property type="match status" value="1"/>
</dbReference>
<dbReference type="InterPro" id="IPR045474">
    <property type="entry name" value="GEVED"/>
</dbReference>
<organism evidence="3 4">
    <name type="scientific">Fuerstiella marisgermanici</name>
    <dbReference type="NCBI Taxonomy" id="1891926"/>
    <lineage>
        <taxon>Bacteria</taxon>
        <taxon>Pseudomonadati</taxon>
        <taxon>Planctomycetota</taxon>
        <taxon>Planctomycetia</taxon>
        <taxon>Planctomycetales</taxon>
        <taxon>Planctomycetaceae</taxon>
        <taxon>Fuerstiella</taxon>
    </lineage>
</organism>
<dbReference type="InterPro" id="IPR003961">
    <property type="entry name" value="FN3_dom"/>
</dbReference>
<evidence type="ECO:0000259" key="2">
    <source>
        <dbReference type="PROSITE" id="PS50853"/>
    </source>
</evidence>
<dbReference type="OrthoDB" id="247526at2"/>
<dbReference type="KEGG" id="fmr:Fuma_04040"/>
<dbReference type="InterPro" id="IPR024079">
    <property type="entry name" value="MetalloPept_cat_dom_sf"/>
</dbReference>
<feature type="region of interest" description="Disordered" evidence="1">
    <location>
        <begin position="2783"/>
        <end position="2802"/>
    </location>
</feature>
<proteinExistence type="predicted"/>
<dbReference type="CDD" id="cd00063">
    <property type="entry name" value="FN3"/>
    <property type="match status" value="1"/>
</dbReference>
<keyword evidence="4" id="KW-1185">Reference proteome</keyword>
<dbReference type="Proteomes" id="UP000187735">
    <property type="component" value="Chromosome"/>
</dbReference>
<evidence type="ECO:0000313" key="4">
    <source>
        <dbReference type="Proteomes" id="UP000187735"/>
    </source>
</evidence>
<reference evidence="3 4" key="1">
    <citation type="journal article" date="2016" name="Front. Microbiol.">
        <title>Fuerstia marisgermanicae gen. nov., sp. nov., an Unusual Member of the Phylum Planctomycetes from the German Wadden Sea.</title>
        <authorList>
            <person name="Kohn T."/>
            <person name="Heuer A."/>
            <person name="Jogler M."/>
            <person name="Vollmers J."/>
            <person name="Boedeker C."/>
            <person name="Bunk B."/>
            <person name="Rast P."/>
            <person name="Borchert D."/>
            <person name="Glockner I."/>
            <person name="Freese H.M."/>
            <person name="Klenk H.P."/>
            <person name="Overmann J."/>
            <person name="Kaster A.K."/>
            <person name="Rohde M."/>
            <person name="Wiegand S."/>
            <person name="Jogler C."/>
        </authorList>
    </citation>
    <scope>NUCLEOTIDE SEQUENCE [LARGE SCALE GENOMIC DNA]</scope>
    <source>
        <strain evidence="3 4">NH11</strain>
    </source>
</reference>
<feature type="domain" description="Fibronectin type-III" evidence="2">
    <location>
        <begin position="5872"/>
        <end position="5963"/>
    </location>
</feature>
<name>A0A1P8WK44_9PLAN</name>
<dbReference type="Gene3D" id="2.60.120.380">
    <property type="match status" value="2"/>
</dbReference>
<dbReference type="InterPro" id="IPR006626">
    <property type="entry name" value="PbH1"/>
</dbReference>
<dbReference type="SUPFAM" id="SSF55486">
    <property type="entry name" value="Metalloproteases ('zincins'), catalytic domain"/>
    <property type="match status" value="1"/>
</dbReference>
<protein>
    <submittedName>
        <fullName evidence="3">Fibronectin type III domain protein</fullName>
    </submittedName>
</protein>
<evidence type="ECO:0000256" key="1">
    <source>
        <dbReference type="SAM" id="MobiDB-lite"/>
    </source>
</evidence>
<feature type="domain" description="Fibronectin type-III" evidence="2">
    <location>
        <begin position="6058"/>
        <end position="6149"/>
    </location>
</feature>